<dbReference type="EMBL" id="DS995299">
    <property type="protein sequence ID" value="EDZ64426.1"/>
    <property type="molecule type" value="Genomic_DNA"/>
</dbReference>
<dbReference type="CDD" id="cd16833">
    <property type="entry name" value="YfiH"/>
    <property type="match status" value="1"/>
</dbReference>
<evidence type="ECO:0000256" key="6">
    <source>
        <dbReference type="ARBA" id="ARBA00022833"/>
    </source>
</evidence>
<gene>
    <name evidence="11" type="ORF">KB13_558</name>
</gene>
<dbReference type="InterPro" id="IPR038371">
    <property type="entry name" value="Cu_polyphenol_OxRdtase_sf"/>
</dbReference>
<dbReference type="Pfam" id="PF02578">
    <property type="entry name" value="Cu-oxidase_4"/>
    <property type="match status" value="1"/>
</dbReference>
<evidence type="ECO:0000256" key="8">
    <source>
        <dbReference type="ARBA" id="ARBA00048968"/>
    </source>
</evidence>
<evidence type="ECO:0000256" key="2">
    <source>
        <dbReference type="ARBA" id="ARBA00007353"/>
    </source>
</evidence>
<evidence type="ECO:0000256" key="4">
    <source>
        <dbReference type="ARBA" id="ARBA00022723"/>
    </source>
</evidence>
<evidence type="ECO:0000256" key="1">
    <source>
        <dbReference type="ARBA" id="ARBA00000553"/>
    </source>
</evidence>
<organism evidence="11 12">
    <name type="scientific">beta proteobacterium KB13</name>
    <dbReference type="NCBI Taxonomy" id="314607"/>
    <lineage>
        <taxon>Bacteria</taxon>
        <taxon>Pseudomonadati</taxon>
        <taxon>Pseudomonadota</taxon>
        <taxon>Betaproteobacteria</taxon>
        <taxon>Nitrosomonadales</taxon>
        <taxon>OM43 clade</taxon>
    </lineage>
</organism>
<evidence type="ECO:0000256" key="9">
    <source>
        <dbReference type="ARBA" id="ARBA00049893"/>
    </source>
</evidence>
<dbReference type="Proteomes" id="UP000004188">
    <property type="component" value="Unassembled WGS sequence"/>
</dbReference>
<dbReference type="NCBIfam" id="TIGR00726">
    <property type="entry name" value="peptidoglycan editing factor PgeF"/>
    <property type="match status" value="1"/>
</dbReference>
<dbReference type="PANTHER" id="PTHR30616:SF2">
    <property type="entry name" value="PURINE NUCLEOSIDE PHOSPHORYLASE LACC1"/>
    <property type="match status" value="1"/>
</dbReference>
<evidence type="ECO:0000313" key="11">
    <source>
        <dbReference type="EMBL" id="EDZ64426.1"/>
    </source>
</evidence>
<dbReference type="PANTHER" id="PTHR30616">
    <property type="entry name" value="UNCHARACTERIZED PROTEIN YFIH"/>
    <property type="match status" value="1"/>
</dbReference>
<keyword evidence="5" id="KW-0378">Hydrolase</keyword>
<comment type="catalytic activity">
    <reaction evidence="1">
        <text>inosine + phosphate = alpha-D-ribose 1-phosphate + hypoxanthine</text>
        <dbReference type="Rhea" id="RHEA:27646"/>
        <dbReference type="ChEBI" id="CHEBI:17368"/>
        <dbReference type="ChEBI" id="CHEBI:17596"/>
        <dbReference type="ChEBI" id="CHEBI:43474"/>
        <dbReference type="ChEBI" id="CHEBI:57720"/>
        <dbReference type="EC" id="2.4.2.1"/>
    </reaction>
    <physiologicalReaction direction="left-to-right" evidence="1">
        <dbReference type="Rhea" id="RHEA:27647"/>
    </physiologicalReaction>
</comment>
<dbReference type="InterPro" id="IPR011324">
    <property type="entry name" value="Cytotoxic_necrot_fac-like_cat"/>
</dbReference>
<evidence type="ECO:0000256" key="3">
    <source>
        <dbReference type="ARBA" id="ARBA00022679"/>
    </source>
</evidence>
<dbReference type="eggNOG" id="COG1496">
    <property type="taxonomic scope" value="Bacteria"/>
</dbReference>
<keyword evidence="4" id="KW-0479">Metal-binding</keyword>
<dbReference type="STRING" id="314607.KB13_558"/>
<comment type="catalytic activity">
    <reaction evidence="9">
        <text>S-methyl-5'-thioadenosine + phosphate = 5-(methylsulfanyl)-alpha-D-ribose 1-phosphate + adenine</text>
        <dbReference type="Rhea" id="RHEA:11852"/>
        <dbReference type="ChEBI" id="CHEBI:16708"/>
        <dbReference type="ChEBI" id="CHEBI:17509"/>
        <dbReference type="ChEBI" id="CHEBI:43474"/>
        <dbReference type="ChEBI" id="CHEBI:58533"/>
        <dbReference type="EC" id="2.4.2.28"/>
    </reaction>
    <physiologicalReaction direction="left-to-right" evidence="9">
        <dbReference type="Rhea" id="RHEA:11853"/>
    </physiologicalReaction>
</comment>
<proteinExistence type="inferred from homology"/>
<keyword evidence="3" id="KW-0808">Transferase</keyword>
<dbReference type="GO" id="GO:0005507">
    <property type="term" value="F:copper ion binding"/>
    <property type="evidence" value="ECO:0007669"/>
    <property type="project" value="TreeGrafter"/>
</dbReference>
<keyword evidence="6" id="KW-0862">Zinc</keyword>
<dbReference type="GO" id="GO:0016787">
    <property type="term" value="F:hydrolase activity"/>
    <property type="evidence" value="ECO:0007669"/>
    <property type="project" value="UniProtKB-KW"/>
</dbReference>
<dbReference type="Gene3D" id="3.60.140.10">
    <property type="entry name" value="CNF1/YfiH-like putative cysteine hydrolases"/>
    <property type="match status" value="1"/>
</dbReference>
<comment type="catalytic activity">
    <reaction evidence="8">
        <text>adenosine + phosphate = alpha-D-ribose 1-phosphate + adenine</text>
        <dbReference type="Rhea" id="RHEA:27642"/>
        <dbReference type="ChEBI" id="CHEBI:16335"/>
        <dbReference type="ChEBI" id="CHEBI:16708"/>
        <dbReference type="ChEBI" id="CHEBI:43474"/>
        <dbReference type="ChEBI" id="CHEBI:57720"/>
        <dbReference type="EC" id="2.4.2.1"/>
    </reaction>
    <physiologicalReaction direction="left-to-right" evidence="8">
        <dbReference type="Rhea" id="RHEA:27643"/>
    </physiologicalReaction>
</comment>
<dbReference type="GO" id="GO:0017061">
    <property type="term" value="F:S-methyl-5-thioadenosine phosphorylase activity"/>
    <property type="evidence" value="ECO:0007669"/>
    <property type="project" value="UniProtKB-EC"/>
</dbReference>
<comment type="catalytic activity">
    <reaction evidence="7">
        <text>adenosine + H2O + H(+) = inosine + NH4(+)</text>
        <dbReference type="Rhea" id="RHEA:24408"/>
        <dbReference type="ChEBI" id="CHEBI:15377"/>
        <dbReference type="ChEBI" id="CHEBI:15378"/>
        <dbReference type="ChEBI" id="CHEBI:16335"/>
        <dbReference type="ChEBI" id="CHEBI:17596"/>
        <dbReference type="ChEBI" id="CHEBI:28938"/>
        <dbReference type="EC" id="3.5.4.4"/>
    </reaction>
    <physiologicalReaction direction="left-to-right" evidence="7">
        <dbReference type="Rhea" id="RHEA:24409"/>
    </physiologicalReaction>
</comment>
<dbReference type="SUPFAM" id="SSF64438">
    <property type="entry name" value="CNF1/YfiH-like putative cysteine hydrolases"/>
    <property type="match status" value="1"/>
</dbReference>
<sequence length="230" mass="26446">MMKKSKIEVDWTVPDFVKAFQSDASLKFLNNFVDEQPKDLFGITNRKFSLVNQIHSNKVIQIYKNDHHFTCDGVFTYEPNVIVAVKTADCIPVLLSNKQGSFVAAIHCGWRGLSAGIIHETLKKIKTNSDDVIAWIGPGISQQYFETDRDVFDFFNKKYNFLTKHFIYKNNKFYTDLVGITASLLKYHGVQKIFGNSISQNYCTFSDGFLFSHRQNKTPFRLISMAWINA</sequence>
<protein>
    <recommendedName>
        <fullName evidence="10">Purine nucleoside phosphorylase</fullName>
    </recommendedName>
</protein>
<keyword evidence="12" id="KW-1185">Reference proteome</keyword>
<evidence type="ECO:0000256" key="7">
    <source>
        <dbReference type="ARBA" id="ARBA00047989"/>
    </source>
</evidence>
<evidence type="ECO:0000313" key="12">
    <source>
        <dbReference type="Proteomes" id="UP000004188"/>
    </source>
</evidence>
<evidence type="ECO:0000256" key="10">
    <source>
        <dbReference type="RuleBase" id="RU361274"/>
    </source>
</evidence>
<evidence type="ECO:0000256" key="5">
    <source>
        <dbReference type="ARBA" id="ARBA00022801"/>
    </source>
</evidence>
<reference evidence="12" key="1">
    <citation type="journal article" date="2012" name="Stand. Genomic Sci.">
        <title>Genome sequence of strain HIMB624, a cultured representative from the OM43 clade of marine Betaproteobacteria.</title>
        <authorList>
            <person name="Huggett M.J."/>
            <person name="Hayakawa D.H."/>
            <person name="Rappe M.S."/>
        </authorList>
    </citation>
    <scope>NUCLEOTIDE SEQUENCE [LARGE SCALE GENOMIC DNA]</scope>
    <source>
        <strain evidence="12">KB13</strain>
    </source>
</reference>
<dbReference type="HOGENOM" id="CLU_065784_4_0_4"/>
<comment type="similarity">
    <text evidence="2 10">Belongs to the purine nucleoside phosphorylase YfiH/LACC1 family.</text>
</comment>
<dbReference type="InterPro" id="IPR003730">
    <property type="entry name" value="Cu_polyphenol_OxRdtase"/>
</dbReference>
<dbReference type="AlphaFoldDB" id="B6BTN2"/>
<accession>B6BTN2</accession>
<name>B6BTN2_9PROT</name>